<keyword evidence="1" id="KW-0560">Oxidoreductase</keyword>
<accession>A0AAP0J982</accession>
<evidence type="ECO:0000256" key="4">
    <source>
        <dbReference type="ARBA" id="ARBA00039055"/>
    </source>
</evidence>
<dbReference type="GO" id="GO:0047890">
    <property type="term" value="F:flavanone 4-reductase activity"/>
    <property type="evidence" value="ECO:0007669"/>
    <property type="project" value="UniProtKB-EC"/>
</dbReference>
<sequence length="318" mass="35938">MKGVAGNVKKVQHLFDLPKSKTHLTLWKADLADEGSFDKAIEGCTGVFHVATPMDFQSKDPENEIIKPTVEGMLNVMRSCLKAKTVRRVVFTSSAGTVNFQEEPKQVYDENCWTDADLCRKRKMTGWTLAEKAAWAFSKEHNIDFISIIPTLVVGPFIMPSMPPSLVTALSPINGNEAHYSILKQVQFVHLDDLCEAHIYLFEHPEAKGRYICSSHATTIIHVVKMLKEKFPEYRLPTKFKDIDESLPVVVFSSKKLTDMGFKYKYSLEDMYAGAIKSCKEKGLLPLRIGAYLEGKHQVQETIIMETVKEEKMKEVSA</sequence>
<evidence type="ECO:0000313" key="11">
    <source>
        <dbReference type="Proteomes" id="UP001417504"/>
    </source>
</evidence>
<dbReference type="SUPFAM" id="SSF51735">
    <property type="entry name" value="NAD(P)-binding Rossmann-fold domains"/>
    <property type="match status" value="1"/>
</dbReference>
<comment type="catalytic activity">
    <reaction evidence="7">
        <text>(2S)-flavan-4-ol + NADP(+) = (2S)-flavanone + NADPH + H(+)</text>
        <dbReference type="Rhea" id="RHEA:11228"/>
        <dbReference type="ChEBI" id="CHEBI:15378"/>
        <dbReference type="ChEBI" id="CHEBI:15605"/>
        <dbReference type="ChEBI" id="CHEBI:15606"/>
        <dbReference type="ChEBI" id="CHEBI:57783"/>
        <dbReference type="ChEBI" id="CHEBI:58349"/>
        <dbReference type="EC" id="1.1.1.234"/>
    </reaction>
</comment>
<evidence type="ECO:0000256" key="6">
    <source>
        <dbReference type="ARBA" id="ARBA00042087"/>
    </source>
</evidence>
<dbReference type="Gene3D" id="3.40.50.720">
    <property type="entry name" value="NAD(P)-binding Rossmann-like Domain"/>
    <property type="match status" value="1"/>
</dbReference>
<dbReference type="GO" id="GO:0045552">
    <property type="term" value="F:dihydroflavanol 4-reductase activity"/>
    <property type="evidence" value="ECO:0007669"/>
    <property type="project" value="UniProtKB-EC"/>
</dbReference>
<evidence type="ECO:0000256" key="3">
    <source>
        <dbReference type="ARBA" id="ARBA00023445"/>
    </source>
</evidence>
<dbReference type="GO" id="GO:0009813">
    <property type="term" value="P:flavonoid biosynthetic process"/>
    <property type="evidence" value="ECO:0007669"/>
    <property type="project" value="UniProtKB-KW"/>
</dbReference>
<name>A0AAP0J982_9MAGN</name>
<dbReference type="PANTHER" id="PTHR10366">
    <property type="entry name" value="NAD DEPENDENT EPIMERASE/DEHYDRATASE"/>
    <property type="match status" value="1"/>
</dbReference>
<dbReference type="PANTHER" id="PTHR10366:SF564">
    <property type="entry name" value="STEROL-4-ALPHA-CARBOXYLATE 3-DEHYDROGENASE, DECARBOXYLATING"/>
    <property type="match status" value="1"/>
</dbReference>
<proteinExistence type="inferred from homology"/>
<dbReference type="EC" id="1.1.1.234" evidence="4"/>
<dbReference type="EC" id="1.1.1.219" evidence="5"/>
<evidence type="ECO:0000313" key="10">
    <source>
        <dbReference type="EMBL" id="KAK9129831.1"/>
    </source>
</evidence>
<dbReference type="CDD" id="cd08958">
    <property type="entry name" value="FR_SDR_e"/>
    <property type="match status" value="1"/>
</dbReference>
<organism evidence="10 11">
    <name type="scientific">Stephania japonica</name>
    <dbReference type="NCBI Taxonomy" id="461633"/>
    <lineage>
        <taxon>Eukaryota</taxon>
        <taxon>Viridiplantae</taxon>
        <taxon>Streptophyta</taxon>
        <taxon>Embryophyta</taxon>
        <taxon>Tracheophyta</taxon>
        <taxon>Spermatophyta</taxon>
        <taxon>Magnoliopsida</taxon>
        <taxon>Ranunculales</taxon>
        <taxon>Menispermaceae</taxon>
        <taxon>Menispermoideae</taxon>
        <taxon>Cissampelideae</taxon>
        <taxon>Stephania</taxon>
    </lineage>
</organism>
<feature type="domain" description="NAD-dependent epimerase/dehydratase" evidence="9">
    <location>
        <begin position="20"/>
        <end position="208"/>
    </location>
</feature>
<dbReference type="Pfam" id="PF01370">
    <property type="entry name" value="Epimerase"/>
    <property type="match status" value="1"/>
</dbReference>
<comment type="caution">
    <text evidence="10">The sequence shown here is derived from an EMBL/GenBank/DDBJ whole genome shotgun (WGS) entry which is preliminary data.</text>
</comment>
<gene>
    <name evidence="10" type="ORF">Sjap_010318</name>
</gene>
<evidence type="ECO:0000259" key="9">
    <source>
        <dbReference type="Pfam" id="PF01370"/>
    </source>
</evidence>
<evidence type="ECO:0000256" key="1">
    <source>
        <dbReference type="ARBA" id="ARBA00023002"/>
    </source>
</evidence>
<evidence type="ECO:0000256" key="7">
    <source>
        <dbReference type="ARBA" id="ARBA00048870"/>
    </source>
</evidence>
<dbReference type="EMBL" id="JBBNAE010000004">
    <property type="protein sequence ID" value="KAK9129831.1"/>
    <property type="molecule type" value="Genomic_DNA"/>
</dbReference>
<evidence type="ECO:0000256" key="8">
    <source>
        <dbReference type="ARBA" id="ARBA00049132"/>
    </source>
</evidence>
<protein>
    <recommendedName>
        <fullName evidence="6">Flavanone 4-reductase</fullName>
        <ecNumber evidence="5">1.1.1.219</ecNumber>
        <ecNumber evidence="4">1.1.1.234</ecNumber>
    </recommendedName>
</protein>
<keyword evidence="2" id="KW-0284">Flavonoid biosynthesis</keyword>
<dbReference type="InterPro" id="IPR050425">
    <property type="entry name" value="NAD(P)_dehydrat-like"/>
</dbReference>
<keyword evidence="11" id="KW-1185">Reference proteome</keyword>
<dbReference type="FunFam" id="3.40.50.720:FF:000085">
    <property type="entry name" value="Dihydroflavonol reductase"/>
    <property type="match status" value="1"/>
</dbReference>
<dbReference type="Proteomes" id="UP001417504">
    <property type="component" value="Unassembled WGS sequence"/>
</dbReference>
<dbReference type="InterPro" id="IPR036291">
    <property type="entry name" value="NAD(P)-bd_dom_sf"/>
</dbReference>
<comment type="similarity">
    <text evidence="3">Belongs to the NAD(P)-dependent epimerase/dehydratase family. Dihydroflavonol-4-reductase subfamily.</text>
</comment>
<evidence type="ECO:0000256" key="5">
    <source>
        <dbReference type="ARBA" id="ARBA00039057"/>
    </source>
</evidence>
<reference evidence="10 11" key="1">
    <citation type="submission" date="2024-01" db="EMBL/GenBank/DDBJ databases">
        <title>Genome assemblies of Stephania.</title>
        <authorList>
            <person name="Yang L."/>
        </authorList>
    </citation>
    <scope>NUCLEOTIDE SEQUENCE [LARGE SCALE GENOMIC DNA]</scope>
    <source>
        <strain evidence="10">QJT</strain>
        <tissue evidence="10">Leaf</tissue>
    </source>
</reference>
<dbReference type="InterPro" id="IPR001509">
    <property type="entry name" value="Epimerase_deHydtase"/>
</dbReference>
<evidence type="ECO:0000256" key="2">
    <source>
        <dbReference type="ARBA" id="ARBA00023241"/>
    </source>
</evidence>
<comment type="catalytic activity">
    <reaction evidence="8">
        <text>a (2R,3S,4S)-leucoanthocyanidin + NADP(+) = a (2R,3R)-dihydroflavonol + NADPH + H(+)</text>
        <dbReference type="Rhea" id="RHEA:54444"/>
        <dbReference type="ChEBI" id="CHEBI:15378"/>
        <dbReference type="ChEBI" id="CHEBI:57783"/>
        <dbReference type="ChEBI" id="CHEBI:58349"/>
        <dbReference type="ChEBI" id="CHEBI:138176"/>
        <dbReference type="ChEBI" id="CHEBI:138188"/>
        <dbReference type="EC" id="1.1.1.219"/>
    </reaction>
</comment>
<dbReference type="AlphaFoldDB" id="A0AAP0J982"/>